<dbReference type="STRING" id="1641165.XM38_22970"/>
<gene>
    <name evidence="3" type="ORF">XM38_023490</name>
</gene>
<dbReference type="EMBL" id="CP021983">
    <property type="protein sequence ID" value="ASC71397.1"/>
    <property type="molecule type" value="Genomic_DNA"/>
</dbReference>
<feature type="transmembrane region" description="Helical" evidence="1">
    <location>
        <begin position="63"/>
        <end position="85"/>
    </location>
</feature>
<organism evidence="3 4">
    <name type="scientific">Halomicronema hongdechloris C2206</name>
    <dbReference type="NCBI Taxonomy" id="1641165"/>
    <lineage>
        <taxon>Bacteria</taxon>
        <taxon>Bacillati</taxon>
        <taxon>Cyanobacteriota</taxon>
        <taxon>Cyanophyceae</taxon>
        <taxon>Nodosilineales</taxon>
        <taxon>Nodosilineaceae</taxon>
        <taxon>Halomicronema</taxon>
    </lineage>
</organism>
<feature type="domain" description="DUF547" evidence="2">
    <location>
        <begin position="471"/>
        <end position="577"/>
    </location>
</feature>
<dbReference type="KEGG" id="hhg:XM38_023490"/>
<proteinExistence type="predicted"/>
<dbReference type="Pfam" id="PF04784">
    <property type="entry name" value="DUF547"/>
    <property type="match status" value="1"/>
</dbReference>
<dbReference type="InterPro" id="IPR006869">
    <property type="entry name" value="DUF547"/>
</dbReference>
<accession>A0A1Z3HMN4</accession>
<evidence type="ECO:0000259" key="2">
    <source>
        <dbReference type="Pfam" id="PF04784"/>
    </source>
</evidence>
<feature type="transmembrane region" description="Helical" evidence="1">
    <location>
        <begin position="181"/>
        <end position="199"/>
    </location>
</feature>
<feature type="transmembrane region" description="Helical" evidence="1">
    <location>
        <begin position="106"/>
        <end position="132"/>
    </location>
</feature>
<evidence type="ECO:0000256" key="1">
    <source>
        <dbReference type="SAM" id="Phobius"/>
    </source>
</evidence>
<sequence length="659" mass="73705">MEPGDDVWRYLWEGYIQTLGFSPYHLPPNAPALLPYRTEWWSQINHLDVSAIYPPLTQLGFRGLAAIAVSVLLFKLAFVAADLLVGWLLSRRFGPSNAILYAWNPMVIYAFAGGAHYDSWFILPLVAAWLLLEPPEDRVEGRRWLWSSLLLGLSIAVKWISLPLLAWLMMRSLRQRTLGRTLWIAGLGSLPMGLSALVFCRGGTCPLIPTSSTFVSHGRSAEFIPHWVAQVWPASLQANWIYGIPLAVVVLWLLLRTNTLRQFTDGYWFGVFLLSPIVHFWYFTWIVPFAVPSQNWGVRWLSLSSFVYFVLPHACPTGDSPPPSACCCGCPLSWGGCGPWGTPLRQSQAALIKNLGTGQLWSTNMLHNRGIAYADSRLAMLKPTALTLMVTIALLSGCSSASLVSQRETSTPSAATPASATRLSYDDYATVLATYVDEQGLVDYRALQANPQPLTQFIDRLGAVAPDTYAAWSDADQIAFLINAYNAITLQSIINEDPLKDSIKDIFGVWKIKRHTVAGQSLTLDAIEHDILRQEFSEPRIHAALVCAAQSCPPLRQAPYTGARLDQQLEDQVRRWLASPHGLQIDRDANRVAISAIFDWFGEDWQPRYAVESGFTGNGKQRATLNFISQYVSPEQRAYLLQGDYTLDYLDYDWSLNRQ</sequence>
<keyword evidence="1" id="KW-1133">Transmembrane helix</keyword>
<feature type="transmembrane region" description="Helical" evidence="1">
    <location>
        <begin position="237"/>
        <end position="255"/>
    </location>
</feature>
<feature type="transmembrane region" description="Helical" evidence="1">
    <location>
        <begin position="144"/>
        <end position="169"/>
    </location>
</feature>
<dbReference type="Proteomes" id="UP000191901">
    <property type="component" value="Chromosome"/>
</dbReference>
<feature type="transmembrane region" description="Helical" evidence="1">
    <location>
        <begin position="267"/>
        <end position="291"/>
    </location>
</feature>
<keyword evidence="1" id="KW-0472">Membrane</keyword>
<keyword evidence="4" id="KW-1185">Reference proteome</keyword>
<protein>
    <recommendedName>
        <fullName evidence="2">DUF547 domain-containing protein</fullName>
    </recommendedName>
</protein>
<evidence type="ECO:0000313" key="4">
    <source>
        <dbReference type="Proteomes" id="UP000191901"/>
    </source>
</evidence>
<reference evidence="3 4" key="1">
    <citation type="journal article" date="2016" name="Biochim. Biophys. Acta">
        <title>Characterization of red-shifted phycobilisomes isolated from the chlorophyll f-containing cyanobacterium Halomicronema hongdechloris.</title>
        <authorList>
            <person name="Li Y."/>
            <person name="Lin Y."/>
            <person name="Garvey C.J."/>
            <person name="Birch D."/>
            <person name="Corkery R.W."/>
            <person name="Loughlin P.C."/>
            <person name="Scheer H."/>
            <person name="Willows R.D."/>
            <person name="Chen M."/>
        </authorList>
    </citation>
    <scope>NUCLEOTIDE SEQUENCE [LARGE SCALE GENOMIC DNA]</scope>
    <source>
        <strain evidence="3 4">C2206</strain>
    </source>
</reference>
<dbReference type="PANTHER" id="PTHR46361:SF3">
    <property type="entry name" value="ELECTRON CARRIER_ PROTEIN DISULFIDE OXIDOREDUCTASE"/>
    <property type="match status" value="1"/>
</dbReference>
<dbReference type="PANTHER" id="PTHR46361">
    <property type="entry name" value="ELECTRON CARRIER/ PROTEIN DISULFIDE OXIDOREDUCTASE"/>
    <property type="match status" value="1"/>
</dbReference>
<dbReference type="AlphaFoldDB" id="A0A1Z3HMN4"/>
<name>A0A1Z3HMN4_9CYAN</name>
<dbReference type="RefSeq" id="WP_225889462.1">
    <property type="nucleotide sequence ID" value="NZ_CP021983.2"/>
</dbReference>
<keyword evidence="1" id="KW-0812">Transmembrane</keyword>
<evidence type="ECO:0000313" key="3">
    <source>
        <dbReference type="EMBL" id="ASC71397.1"/>
    </source>
</evidence>